<dbReference type="GO" id="GO:0031267">
    <property type="term" value="F:small GTPase binding"/>
    <property type="evidence" value="ECO:0007669"/>
    <property type="project" value="TreeGrafter"/>
</dbReference>
<dbReference type="SUPFAM" id="SSF51430">
    <property type="entry name" value="NAD(P)-linked oxidoreductase"/>
    <property type="match status" value="1"/>
</dbReference>
<evidence type="ECO:0000256" key="2">
    <source>
        <dbReference type="ARBA" id="ARBA00022614"/>
    </source>
</evidence>
<dbReference type="GO" id="GO:0006913">
    <property type="term" value="P:nucleocytoplasmic transport"/>
    <property type="evidence" value="ECO:0007669"/>
    <property type="project" value="TreeGrafter"/>
</dbReference>
<comment type="caution">
    <text evidence="5">The sequence shown here is derived from an EMBL/GenBank/DDBJ whole genome shotgun (WGS) entry which is preliminary data.</text>
</comment>
<dbReference type="PANTHER" id="PTHR24113">
    <property type="entry name" value="RAN GTPASE-ACTIVATING PROTEIN 1"/>
    <property type="match status" value="1"/>
</dbReference>
<dbReference type="GO" id="GO:0005829">
    <property type="term" value="C:cytosol"/>
    <property type="evidence" value="ECO:0007669"/>
    <property type="project" value="TreeGrafter"/>
</dbReference>
<keyword evidence="1" id="KW-0343">GTPase activation</keyword>
<proteinExistence type="predicted"/>
<dbReference type="AlphaFoldDB" id="A0AAD3CZX4"/>
<dbReference type="Pfam" id="PF00248">
    <property type="entry name" value="Aldo_ket_red"/>
    <property type="match status" value="1"/>
</dbReference>
<sequence length="806" mass="89189">MTEIVFGTYRLKHEVLEIAAEQAINLMISHGIAQPLLDTAVSYHNTSIIQKLISKYPNVRVGTKLRKAKTLKDELDMEKLSYGSNLFRILIHKHMPIESYLILVQAKADGVVKEIGVSNYTAQQLTQLVQELSEHRDMLPISLQDAIPDICQNEFHPFLNTNVPSACDGLGIRFEAHSVHTLIDHYPEYSTLDSDDDSIHPTVGQLAMSYALKRGGGSVAINTADYNHMKENLSVPEIKDAVLDKLGDTLFAKAQIAKYPGSDTTFFPSTLSDGSSYLALANGTGFNELPHDHIRDVIAPKLRSDVKALLGKKFGDISNTANGISKLKMKDSQSVSRYIVLAEVLFHDEITNKTKVFFTDPKKQKMSLLDRTNGLLSKIRKKLLEEKEAQKKALQPRTCKARAIEDPEALPVEIPDPKIIQPFINLVANATELPQSAIKLNRGVIFPDGRLDFCKQVAQPSFSQLCDAVLKSGIIKHFLIGNNLGLANDTTGKSKEALVRLITESKGIQTFYLAGNAIDEISIEPIANAFSQNKDVRYVWLKMNPIKSGSYHLGRMLRTNSNIEVLDLFNTGQEDTGVQALLNGYLSQSTSLPSGLKHLYLDINAITSGKLIASLALQFPHLESLFFNVNKLGDEGVTDFCEVMLKHEGQLPPLKRLVLGSNGCTDAVLPKLTELVQILPLQILQLGSYRSTKFFQMSSNRFTSSDLLIKLAATVADNCSSNEQGFIGLQNAFKGDNMNQLLDAIGDLGLVTHVQQSNKGIYQYKGAHHQSMETVTSRQLNDLLSTPLELQPEPVKHIQSVYRNAM</sequence>
<dbReference type="InterPro" id="IPR036812">
    <property type="entry name" value="NAD(P)_OxRdtase_dom_sf"/>
</dbReference>
<dbReference type="GO" id="GO:0005096">
    <property type="term" value="F:GTPase activator activity"/>
    <property type="evidence" value="ECO:0007669"/>
    <property type="project" value="UniProtKB-KW"/>
</dbReference>
<evidence type="ECO:0000256" key="1">
    <source>
        <dbReference type="ARBA" id="ARBA00022468"/>
    </source>
</evidence>
<name>A0AAD3CZX4_9STRA</name>
<dbReference type="Proteomes" id="UP001054902">
    <property type="component" value="Unassembled WGS sequence"/>
</dbReference>
<reference evidence="5 6" key="1">
    <citation type="journal article" date="2021" name="Sci. Rep.">
        <title>The genome of the diatom Chaetoceros tenuissimus carries an ancient integrated fragment of an extant virus.</title>
        <authorList>
            <person name="Hongo Y."/>
            <person name="Kimura K."/>
            <person name="Takaki Y."/>
            <person name="Yoshida Y."/>
            <person name="Baba S."/>
            <person name="Kobayashi G."/>
            <person name="Nagasaki K."/>
            <person name="Hano T."/>
            <person name="Tomaru Y."/>
        </authorList>
    </citation>
    <scope>NUCLEOTIDE SEQUENCE [LARGE SCALE GENOMIC DNA]</scope>
    <source>
        <strain evidence="5 6">NIES-3715</strain>
    </source>
</reference>
<feature type="domain" description="NADP-dependent oxidoreductase" evidence="4">
    <location>
        <begin position="3"/>
        <end position="142"/>
    </location>
</feature>
<keyword evidence="2" id="KW-0433">Leucine-rich repeat</keyword>
<dbReference type="Gene3D" id="3.80.10.10">
    <property type="entry name" value="Ribonuclease Inhibitor"/>
    <property type="match status" value="1"/>
</dbReference>
<evidence type="ECO:0000313" key="5">
    <source>
        <dbReference type="EMBL" id="GFH53639.1"/>
    </source>
</evidence>
<dbReference type="PANTHER" id="PTHR24113:SF12">
    <property type="entry name" value="RAN GTPASE-ACTIVATING PROTEIN 1"/>
    <property type="match status" value="1"/>
</dbReference>
<accession>A0AAD3CZX4</accession>
<protein>
    <recommendedName>
        <fullName evidence="4">NADP-dependent oxidoreductase domain-containing protein</fullName>
    </recommendedName>
</protein>
<dbReference type="InterPro" id="IPR018170">
    <property type="entry name" value="Aldo/ket_reductase_CS"/>
</dbReference>
<dbReference type="InterPro" id="IPR032675">
    <property type="entry name" value="LRR_dom_sf"/>
</dbReference>
<keyword evidence="3" id="KW-0677">Repeat</keyword>
<dbReference type="EMBL" id="BLLK01000047">
    <property type="protein sequence ID" value="GFH53639.1"/>
    <property type="molecule type" value="Genomic_DNA"/>
</dbReference>
<dbReference type="GO" id="GO:0005634">
    <property type="term" value="C:nucleus"/>
    <property type="evidence" value="ECO:0007669"/>
    <property type="project" value="TreeGrafter"/>
</dbReference>
<evidence type="ECO:0000259" key="4">
    <source>
        <dbReference type="Pfam" id="PF00248"/>
    </source>
</evidence>
<dbReference type="Gene3D" id="3.20.20.100">
    <property type="entry name" value="NADP-dependent oxidoreductase domain"/>
    <property type="match status" value="1"/>
</dbReference>
<dbReference type="InterPro" id="IPR027038">
    <property type="entry name" value="RanGap"/>
</dbReference>
<dbReference type="GO" id="GO:0048471">
    <property type="term" value="C:perinuclear region of cytoplasm"/>
    <property type="evidence" value="ECO:0007669"/>
    <property type="project" value="TreeGrafter"/>
</dbReference>
<dbReference type="GO" id="GO:0016491">
    <property type="term" value="F:oxidoreductase activity"/>
    <property type="evidence" value="ECO:0007669"/>
    <property type="project" value="InterPro"/>
</dbReference>
<evidence type="ECO:0000313" key="6">
    <source>
        <dbReference type="Proteomes" id="UP001054902"/>
    </source>
</evidence>
<dbReference type="SUPFAM" id="SSF52047">
    <property type="entry name" value="RNI-like"/>
    <property type="match status" value="1"/>
</dbReference>
<keyword evidence="6" id="KW-1185">Reference proteome</keyword>
<dbReference type="PROSITE" id="PS00062">
    <property type="entry name" value="ALDOKETO_REDUCTASE_2"/>
    <property type="match status" value="1"/>
</dbReference>
<dbReference type="InterPro" id="IPR023210">
    <property type="entry name" value="NADP_OxRdtase_dom"/>
</dbReference>
<evidence type="ECO:0000256" key="3">
    <source>
        <dbReference type="ARBA" id="ARBA00022737"/>
    </source>
</evidence>
<gene>
    <name evidence="5" type="ORF">CTEN210_10115</name>
</gene>
<organism evidence="5 6">
    <name type="scientific">Chaetoceros tenuissimus</name>
    <dbReference type="NCBI Taxonomy" id="426638"/>
    <lineage>
        <taxon>Eukaryota</taxon>
        <taxon>Sar</taxon>
        <taxon>Stramenopiles</taxon>
        <taxon>Ochrophyta</taxon>
        <taxon>Bacillariophyta</taxon>
        <taxon>Coscinodiscophyceae</taxon>
        <taxon>Chaetocerotophycidae</taxon>
        <taxon>Chaetocerotales</taxon>
        <taxon>Chaetocerotaceae</taxon>
        <taxon>Chaetoceros</taxon>
    </lineage>
</organism>